<evidence type="ECO:0000256" key="2">
    <source>
        <dbReference type="SAM" id="MobiDB-lite"/>
    </source>
</evidence>
<dbReference type="AlphaFoldDB" id="A0A914Z6Q3"/>
<feature type="domain" description="CS" evidence="3">
    <location>
        <begin position="5"/>
        <end position="92"/>
    </location>
</feature>
<protein>
    <submittedName>
        <fullName evidence="5">CS domain-containing protein</fullName>
    </submittedName>
</protein>
<proteinExistence type="inferred from homology"/>
<dbReference type="GO" id="GO:0051131">
    <property type="term" value="P:chaperone-mediated protein complex assembly"/>
    <property type="evidence" value="ECO:0007669"/>
    <property type="project" value="TreeGrafter"/>
</dbReference>
<dbReference type="InterPro" id="IPR008978">
    <property type="entry name" value="HSP20-like_chaperone"/>
</dbReference>
<dbReference type="PANTHER" id="PTHR22932:SF1">
    <property type="entry name" value="CO-CHAPERONE PROTEIN DAF-41"/>
    <property type="match status" value="1"/>
</dbReference>
<name>A0A914Z6Q3_9BILA</name>
<dbReference type="GO" id="GO:0005634">
    <property type="term" value="C:nucleus"/>
    <property type="evidence" value="ECO:0007669"/>
    <property type="project" value="TreeGrafter"/>
</dbReference>
<sequence>MASSTKHPMIYWAQRSENILLTIEVEDMNVTLLKVEGNKFHIQGSNKEGVKYDAELELYDDLKGSDIRRIPTARHVELIIPKEKEEWWPRLLKTTSKVQWIKVDFNKWVDEDEENEAQALPEGMNFDFGAGGGGNNFDFSSMMGGAGGQDFGDMELPEGADDGEEDEDDMPELADVEEKPTTSKA</sequence>
<evidence type="ECO:0000256" key="1">
    <source>
        <dbReference type="ARBA" id="ARBA00025733"/>
    </source>
</evidence>
<evidence type="ECO:0000313" key="4">
    <source>
        <dbReference type="Proteomes" id="UP000887577"/>
    </source>
</evidence>
<dbReference type="InterPro" id="IPR007052">
    <property type="entry name" value="CS_dom"/>
</dbReference>
<accession>A0A914Z6Q3</accession>
<keyword evidence="4" id="KW-1185">Reference proteome</keyword>
<dbReference type="PANTHER" id="PTHR22932">
    <property type="entry name" value="TELOMERASE-BINDING PROTEIN P23 HSP90 CO-CHAPERONE"/>
    <property type="match status" value="1"/>
</dbReference>
<dbReference type="SUPFAM" id="SSF49764">
    <property type="entry name" value="HSP20-like chaperones"/>
    <property type="match status" value="1"/>
</dbReference>
<dbReference type="Proteomes" id="UP000887577">
    <property type="component" value="Unplaced"/>
</dbReference>
<dbReference type="PROSITE" id="PS51203">
    <property type="entry name" value="CS"/>
    <property type="match status" value="1"/>
</dbReference>
<dbReference type="GO" id="GO:0051879">
    <property type="term" value="F:Hsp90 protein binding"/>
    <property type="evidence" value="ECO:0007669"/>
    <property type="project" value="InterPro"/>
</dbReference>
<feature type="compositionally biased region" description="Basic and acidic residues" evidence="2">
    <location>
        <begin position="176"/>
        <end position="185"/>
    </location>
</feature>
<feature type="region of interest" description="Disordered" evidence="2">
    <location>
        <begin position="139"/>
        <end position="185"/>
    </location>
</feature>
<dbReference type="GO" id="GO:0005829">
    <property type="term" value="C:cytosol"/>
    <property type="evidence" value="ECO:0007669"/>
    <property type="project" value="TreeGrafter"/>
</dbReference>
<feature type="compositionally biased region" description="Acidic residues" evidence="2">
    <location>
        <begin position="152"/>
        <end position="175"/>
    </location>
</feature>
<dbReference type="GO" id="GO:0006457">
    <property type="term" value="P:protein folding"/>
    <property type="evidence" value="ECO:0007669"/>
    <property type="project" value="TreeGrafter"/>
</dbReference>
<evidence type="ECO:0000313" key="5">
    <source>
        <dbReference type="WBParaSite" id="PSU_v2.g7588.t1"/>
    </source>
</evidence>
<organism evidence="4 5">
    <name type="scientific">Panagrolaimus superbus</name>
    <dbReference type="NCBI Taxonomy" id="310955"/>
    <lineage>
        <taxon>Eukaryota</taxon>
        <taxon>Metazoa</taxon>
        <taxon>Ecdysozoa</taxon>
        <taxon>Nematoda</taxon>
        <taxon>Chromadorea</taxon>
        <taxon>Rhabditida</taxon>
        <taxon>Tylenchina</taxon>
        <taxon>Panagrolaimomorpha</taxon>
        <taxon>Panagrolaimoidea</taxon>
        <taxon>Panagrolaimidae</taxon>
        <taxon>Panagrolaimus</taxon>
    </lineage>
</organism>
<comment type="similarity">
    <text evidence="1">Belongs to the p23/wos2 family.</text>
</comment>
<reference evidence="5" key="1">
    <citation type="submission" date="2022-11" db="UniProtKB">
        <authorList>
            <consortium name="WormBaseParasite"/>
        </authorList>
    </citation>
    <scope>IDENTIFICATION</scope>
</reference>
<dbReference type="CDD" id="cd06465">
    <property type="entry name" value="p23_hB-ind1_like"/>
    <property type="match status" value="1"/>
</dbReference>
<dbReference type="Gene3D" id="2.60.40.790">
    <property type="match status" value="1"/>
</dbReference>
<evidence type="ECO:0000259" key="3">
    <source>
        <dbReference type="PROSITE" id="PS51203"/>
    </source>
</evidence>
<dbReference type="GO" id="GO:0051087">
    <property type="term" value="F:protein-folding chaperone binding"/>
    <property type="evidence" value="ECO:0007669"/>
    <property type="project" value="TreeGrafter"/>
</dbReference>
<dbReference type="InterPro" id="IPR045250">
    <property type="entry name" value="p23-like"/>
</dbReference>
<dbReference type="FunFam" id="2.60.40.790:FF:000013">
    <property type="entry name" value="Very-long-chain (3R)-3-hydroxyacyl-CoA dehydratase"/>
    <property type="match status" value="1"/>
</dbReference>
<dbReference type="WBParaSite" id="PSU_v2.g7588.t1">
    <property type="protein sequence ID" value="PSU_v2.g7588.t1"/>
    <property type="gene ID" value="PSU_v2.g7588"/>
</dbReference>